<dbReference type="STRING" id="490188.SAMN04488068_2745"/>
<dbReference type="PANTHER" id="PTHR11070:SF2">
    <property type="entry name" value="ATP-DEPENDENT DNA HELICASE SRS2"/>
    <property type="match status" value="1"/>
</dbReference>
<dbReference type="InterPro" id="IPR000212">
    <property type="entry name" value="DNA_helicase_UvrD/REP"/>
</dbReference>
<dbReference type="EMBL" id="FQWZ01000006">
    <property type="protein sequence ID" value="SHH15923.1"/>
    <property type="molecule type" value="Genomic_DNA"/>
</dbReference>
<proteinExistence type="predicted"/>
<dbReference type="GO" id="GO:0000725">
    <property type="term" value="P:recombinational repair"/>
    <property type="evidence" value="ECO:0007669"/>
    <property type="project" value="TreeGrafter"/>
</dbReference>
<dbReference type="PANTHER" id="PTHR11070">
    <property type="entry name" value="UVRD / RECB / PCRA DNA HELICASE FAMILY MEMBER"/>
    <property type="match status" value="1"/>
</dbReference>
<evidence type="ECO:0000256" key="1">
    <source>
        <dbReference type="ARBA" id="ARBA00034923"/>
    </source>
</evidence>
<dbReference type="Pfam" id="PF13245">
    <property type="entry name" value="AAA_19"/>
    <property type="match status" value="1"/>
</dbReference>
<dbReference type="GO" id="GO:0003677">
    <property type="term" value="F:DNA binding"/>
    <property type="evidence" value="ECO:0007669"/>
    <property type="project" value="InterPro"/>
</dbReference>
<evidence type="ECO:0000313" key="4">
    <source>
        <dbReference type="Proteomes" id="UP000199758"/>
    </source>
</evidence>
<accession>A0A1M5QQQ9</accession>
<name>A0A1M5QQQ9_9GAMM</name>
<dbReference type="SUPFAM" id="SSF52540">
    <property type="entry name" value="P-loop containing nucleoside triphosphate hydrolases"/>
    <property type="match status" value="1"/>
</dbReference>
<keyword evidence="4" id="KW-1185">Reference proteome</keyword>
<reference evidence="3 4" key="1">
    <citation type="submission" date="2016-11" db="EMBL/GenBank/DDBJ databases">
        <authorList>
            <person name="Jaros S."/>
            <person name="Januszkiewicz K."/>
            <person name="Wedrychowicz H."/>
        </authorList>
    </citation>
    <scope>NUCLEOTIDE SEQUENCE [LARGE SCALE GENOMIC DNA]</scope>
    <source>
        <strain evidence="3 4">CGMCC 1.7049</strain>
    </source>
</reference>
<dbReference type="RefSeq" id="WP_072898222.1">
    <property type="nucleotide sequence ID" value="NZ_FQWZ01000006.1"/>
</dbReference>
<dbReference type="Proteomes" id="UP000199758">
    <property type="component" value="Unassembled WGS sequence"/>
</dbReference>
<gene>
    <name evidence="3" type="ORF">SAMN04488068_2745</name>
</gene>
<sequence>MPQVLGGIPHNVWEARVLQKLRRQLPADWIVLAGVSWAVRSEGYIRDGQADFVVLVPGSGMCVLEVKGSSAIRIREDGSWQRHQGGDVWIDVSPTPFEQATSNMHSLAAIAEGFLGRRNFPGRFSFLVAYPNGEIVGRPTTYDISTLLSKRDMEDLPARIRASLSARGAEALGLQFAGAVVTDTANGFVNKSFRVSVVDTSDDAQADVAEVNKLTRQQFSALKGVFDFPSVAVTGPAGSGKTLIAMWRLRALVTDGRNAIYVCFNKNLAEWLRCTNVDLADHIHSMHKMFLSMTGLRVPSLSGAMNEFFDVVLPNAAFDAASNLDERDKYDAVIVDEGQDLGEASELAVREMLKSSRGQWLLFADEKQNVYQAGTSRYLTAEVVFRLHHNCRNTERVNAATNNYCGHKIESVPEISRGVMPLIDCPGNPLAQINAAWKLCSEWRALGSVAILSPFRLDNSILAGVQRAHGLQLSQDISDLGKPDVVVFSTIKAFKGIEASAVVVVDVDVPESTVSFTVEDLYVACTRPTARLALICRSAEARDWFEGKQCQKTNDR</sequence>
<evidence type="ECO:0000259" key="2">
    <source>
        <dbReference type="Pfam" id="PF08378"/>
    </source>
</evidence>
<dbReference type="GO" id="GO:0043138">
    <property type="term" value="F:3'-5' DNA helicase activity"/>
    <property type="evidence" value="ECO:0007669"/>
    <property type="project" value="TreeGrafter"/>
</dbReference>
<dbReference type="AlphaFoldDB" id="A0A1M5QQQ9"/>
<protein>
    <recommendedName>
        <fullName evidence="1">DNA 3'-5' helicase II</fullName>
    </recommendedName>
</protein>
<dbReference type="InterPro" id="IPR011528">
    <property type="entry name" value="NERD"/>
</dbReference>
<dbReference type="Gene3D" id="3.40.50.300">
    <property type="entry name" value="P-loop containing nucleotide triphosphate hydrolases"/>
    <property type="match status" value="2"/>
</dbReference>
<dbReference type="OrthoDB" id="7066673at2"/>
<feature type="domain" description="NERD" evidence="2">
    <location>
        <begin position="12"/>
        <end position="110"/>
    </location>
</feature>
<dbReference type="Pfam" id="PF08378">
    <property type="entry name" value="NERD"/>
    <property type="match status" value="1"/>
</dbReference>
<dbReference type="GO" id="GO:0005524">
    <property type="term" value="F:ATP binding"/>
    <property type="evidence" value="ECO:0007669"/>
    <property type="project" value="InterPro"/>
</dbReference>
<evidence type="ECO:0000313" key="3">
    <source>
        <dbReference type="EMBL" id="SHH15923.1"/>
    </source>
</evidence>
<organism evidence="3 4">
    <name type="scientific">Hydrocarboniphaga daqingensis</name>
    <dbReference type="NCBI Taxonomy" id="490188"/>
    <lineage>
        <taxon>Bacteria</taxon>
        <taxon>Pseudomonadati</taxon>
        <taxon>Pseudomonadota</taxon>
        <taxon>Gammaproteobacteria</taxon>
        <taxon>Nevskiales</taxon>
        <taxon>Nevskiaceae</taxon>
        <taxon>Hydrocarboniphaga</taxon>
    </lineage>
</organism>
<dbReference type="InterPro" id="IPR027417">
    <property type="entry name" value="P-loop_NTPase"/>
</dbReference>